<evidence type="ECO:0000313" key="2">
    <source>
        <dbReference type="Proteomes" id="UP000789920"/>
    </source>
</evidence>
<sequence>FNIEIESINDTKEDKSVNNIPKASTSKKKYSNCSLKDHNAYIYPDFIEYSAIDINEIDDINKKKYRICGL</sequence>
<dbReference type="EMBL" id="CAJVQC010079399">
    <property type="protein sequence ID" value="CAG8817091.1"/>
    <property type="molecule type" value="Genomic_DNA"/>
</dbReference>
<dbReference type="Proteomes" id="UP000789920">
    <property type="component" value="Unassembled WGS sequence"/>
</dbReference>
<name>A0ACA9RZB1_9GLOM</name>
<protein>
    <submittedName>
        <fullName evidence="1">4194_t:CDS:1</fullName>
    </submittedName>
</protein>
<feature type="non-terminal residue" evidence="1">
    <location>
        <position position="1"/>
    </location>
</feature>
<gene>
    <name evidence="1" type="ORF">RPERSI_LOCUS24601</name>
</gene>
<proteinExistence type="predicted"/>
<accession>A0ACA9RZB1</accession>
<reference evidence="1" key="1">
    <citation type="submission" date="2021-06" db="EMBL/GenBank/DDBJ databases">
        <authorList>
            <person name="Kallberg Y."/>
            <person name="Tangrot J."/>
            <person name="Rosling A."/>
        </authorList>
    </citation>
    <scope>NUCLEOTIDE SEQUENCE</scope>
    <source>
        <strain evidence="1">MA461A</strain>
    </source>
</reference>
<feature type="non-terminal residue" evidence="1">
    <location>
        <position position="70"/>
    </location>
</feature>
<comment type="caution">
    <text evidence="1">The sequence shown here is derived from an EMBL/GenBank/DDBJ whole genome shotgun (WGS) entry which is preliminary data.</text>
</comment>
<keyword evidence="2" id="KW-1185">Reference proteome</keyword>
<evidence type="ECO:0000313" key="1">
    <source>
        <dbReference type="EMBL" id="CAG8817091.1"/>
    </source>
</evidence>
<organism evidence="1 2">
    <name type="scientific">Racocetra persica</name>
    <dbReference type="NCBI Taxonomy" id="160502"/>
    <lineage>
        <taxon>Eukaryota</taxon>
        <taxon>Fungi</taxon>
        <taxon>Fungi incertae sedis</taxon>
        <taxon>Mucoromycota</taxon>
        <taxon>Glomeromycotina</taxon>
        <taxon>Glomeromycetes</taxon>
        <taxon>Diversisporales</taxon>
        <taxon>Gigasporaceae</taxon>
        <taxon>Racocetra</taxon>
    </lineage>
</organism>